<dbReference type="Gene3D" id="3.10.50.40">
    <property type="match status" value="1"/>
</dbReference>
<dbReference type="Proteomes" id="UP000000852">
    <property type="component" value="Chromosome"/>
</dbReference>
<dbReference type="EMBL" id="CP001681">
    <property type="protein sequence ID" value="ACU02761.1"/>
    <property type="molecule type" value="Genomic_DNA"/>
</dbReference>
<dbReference type="EC" id="5.2.1.8" evidence="6"/>
<keyword evidence="3 5" id="KW-0697">Rotamase</keyword>
<dbReference type="PANTHER" id="PTHR43811:SF19">
    <property type="entry name" value="39 KDA FK506-BINDING NUCLEAR PROTEIN"/>
    <property type="match status" value="1"/>
</dbReference>
<dbReference type="eggNOG" id="COG0545">
    <property type="taxonomic scope" value="Bacteria"/>
</dbReference>
<evidence type="ECO:0000256" key="5">
    <source>
        <dbReference type="PROSITE-ProRule" id="PRU00277"/>
    </source>
</evidence>
<dbReference type="Pfam" id="PF01346">
    <property type="entry name" value="FKBP_N"/>
    <property type="match status" value="1"/>
</dbReference>
<dbReference type="STRING" id="485917.Phep_0537"/>
<evidence type="ECO:0000313" key="9">
    <source>
        <dbReference type="EMBL" id="ACU02761.1"/>
    </source>
</evidence>
<accession>C6Y0K0</accession>
<protein>
    <recommendedName>
        <fullName evidence="6">Peptidyl-prolyl cis-trans isomerase</fullName>
        <ecNumber evidence="6">5.2.1.8</ecNumber>
    </recommendedName>
</protein>
<keyword evidence="7" id="KW-0732">Signal</keyword>
<dbReference type="GO" id="GO:0006457">
    <property type="term" value="P:protein folding"/>
    <property type="evidence" value="ECO:0007669"/>
    <property type="project" value="InterPro"/>
</dbReference>
<keyword evidence="10" id="KW-1185">Reference proteome</keyword>
<sequence length="250" mass="27120">MKKIIITLALPFCVFVVNAQTKAKNTSPKKTTTTAKAPAKSNSTTLVFKSTLDSASYAFGNTMASSMKNDGLNSLNYDLLIKGLKDAFGGATPLISKEKSQAAINNLFVSVSRQKNAPTIAEGKAFLEKNKQQAGVQVTPSGLQYQVINRGTGIRPKATDTVLVNYRGTLLNGKQFDSSYDRKEPLSLPLNGVIAGWTEGVQLMQTGSKYKFFIPYNLAYGERAMGDDIPAYSTLIFEIELLKVNGKQAE</sequence>
<dbReference type="GO" id="GO:0003755">
    <property type="term" value="F:peptidyl-prolyl cis-trans isomerase activity"/>
    <property type="evidence" value="ECO:0007669"/>
    <property type="project" value="UniProtKB-UniRule"/>
</dbReference>
<comment type="similarity">
    <text evidence="2 6">Belongs to the FKBP-type PPIase family.</text>
</comment>
<dbReference type="InterPro" id="IPR046357">
    <property type="entry name" value="PPIase_dom_sf"/>
</dbReference>
<proteinExistence type="inferred from homology"/>
<dbReference type="FunFam" id="3.10.50.40:FF:000006">
    <property type="entry name" value="Peptidyl-prolyl cis-trans isomerase"/>
    <property type="match status" value="1"/>
</dbReference>
<evidence type="ECO:0000256" key="6">
    <source>
        <dbReference type="RuleBase" id="RU003915"/>
    </source>
</evidence>
<dbReference type="HOGENOM" id="CLU_013615_0_3_10"/>
<dbReference type="PANTHER" id="PTHR43811">
    <property type="entry name" value="FKBP-TYPE PEPTIDYL-PROLYL CIS-TRANS ISOMERASE FKPA"/>
    <property type="match status" value="1"/>
</dbReference>
<reference evidence="9 10" key="1">
    <citation type="journal article" date="2009" name="Stand. Genomic Sci.">
        <title>Complete genome sequence of Pedobacter heparinus type strain (HIM 762-3).</title>
        <authorList>
            <person name="Han C."/>
            <person name="Spring S."/>
            <person name="Lapidus A."/>
            <person name="Del Rio T.G."/>
            <person name="Tice H."/>
            <person name="Copeland A."/>
            <person name="Cheng J.F."/>
            <person name="Lucas S."/>
            <person name="Chen F."/>
            <person name="Nolan M."/>
            <person name="Bruce D."/>
            <person name="Goodwin L."/>
            <person name="Pitluck S."/>
            <person name="Ivanova N."/>
            <person name="Mavromatis K."/>
            <person name="Mikhailova N."/>
            <person name="Pati A."/>
            <person name="Chen A."/>
            <person name="Palaniappan K."/>
            <person name="Land M."/>
            <person name="Hauser L."/>
            <person name="Chang Y.J."/>
            <person name="Jeffries C.C."/>
            <person name="Saunders E."/>
            <person name="Chertkov O."/>
            <person name="Brettin T."/>
            <person name="Goker M."/>
            <person name="Rohde M."/>
            <person name="Bristow J."/>
            <person name="Eisen J.A."/>
            <person name="Markowitz V."/>
            <person name="Hugenholtz P."/>
            <person name="Kyrpides N.C."/>
            <person name="Klenk H.P."/>
            <person name="Detter J.C."/>
        </authorList>
    </citation>
    <scope>NUCLEOTIDE SEQUENCE [LARGE SCALE GENOMIC DNA]</scope>
    <source>
        <strain evidence="10">ATCC 13125 / DSM 2366 / CIP 104194 / JCM 7457 / NBRC 12017 / NCIMB 9290 / NRRL B-14731 / HIM 762-3</strain>
    </source>
</reference>
<dbReference type="Gene3D" id="1.10.287.460">
    <property type="entry name" value="Peptidyl-prolyl cis-trans isomerase, FKBP-type, N-terminal domain"/>
    <property type="match status" value="1"/>
</dbReference>
<dbReference type="RefSeq" id="WP_012780714.1">
    <property type="nucleotide sequence ID" value="NC_013061.1"/>
</dbReference>
<evidence type="ECO:0000256" key="4">
    <source>
        <dbReference type="ARBA" id="ARBA00023235"/>
    </source>
</evidence>
<keyword evidence="4 5" id="KW-0413">Isomerase</keyword>
<dbReference type="InterPro" id="IPR000774">
    <property type="entry name" value="PPIase_FKBP_N"/>
</dbReference>
<feature type="chain" id="PRO_5002974404" description="Peptidyl-prolyl cis-trans isomerase" evidence="7">
    <location>
        <begin position="20"/>
        <end position="250"/>
    </location>
</feature>
<dbReference type="PROSITE" id="PS50059">
    <property type="entry name" value="FKBP_PPIASE"/>
    <property type="match status" value="1"/>
</dbReference>
<organism evidence="9 10">
    <name type="scientific">Pedobacter heparinus (strain ATCC 13125 / DSM 2366 / CIP 104194 / JCM 7457 / NBRC 12017 / NCIMB 9290 / NRRL B-14731 / HIM 762-3)</name>
    <dbReference type="NCBI Taxonomy" id="485917"/>
    <lineage>
        <taxon>Bacteria</taxon>
        <taxon>Pseudomonadati</taxon>
        <taxon>Bacteroidota</taxon>
        <taxon>Sphingobacteriia</taxon>
        <taxon>Sphingobacteriales</taxon>
        <taxon>Sphingobacteriaceae</taxon>
        <taxon>Pedobacter</taxon>
    </lineage>
</organism>
<dbReference type="SUPFAM" id="SSF54534">
    <property type="entry name" value="FKBP-like"/>
    <property type="match status" value="1"/>
</dbReference>
<evidence type="ECO:0000256" key="3">
    <source>
        <dbReference type="ARBA" id="ARBA00023110"/>
    </source>
</evidence>
<evidence type="ECO:0000256" key="2">
    <source>
        <dbReference type="ARBA" id="ARBA00006577"/>
    </source>
</evidence>
<dbReference type="Pfam" id="PF00254">
    <property type="entry name" value="FKBP_C"/>
    <property type="match status" value="1"/>
</dbReference>
<dbReference type="KEGG" id="phe:Phep_0537"/>
<evidence type="ECO:0000313" key="10">
    <source>
        <dbReference type="Proteomes" id="UP000000852"/>
    </source>
</evidence>
<evidence type="ECO:0000256" key="1">
    <source>
        <dbReference type="ARBA" id="ARBA00000971"/>
    </source>
</evidence>
<evidence type="ECO:0000259" key="8">
    <source>
        <dbReference type="PROSITE" id="PS50059"/>
    </source>
</evidence>
<dbReference type="OrthoDB" id="9814548at2"/>
<evidence type="ECO:0000256" key="7">
    <source>
        <dbReference type="SAM" id="SignalP"/>
    </source>
</evidence>
<gene>
    <name evidence="9" type="ordered locus">Phep_0537</name>
</gene>
<comment type="catalytic activity">
    <reaction evidence="1 5 6">
        <text>[protein]-peptidylproline (omega=180) = [protein]-peptidylproline (omega=0)</text>
        <dbReference type="Rhea" id="RHEA:16237"/>
        <dbReference type="Rhea" id="RHEA-COMP:10747"/>
        <dbReference type="Rhea" id="RHEA-COMP:10748"/>
        <dbReference type="ChEBI" id="CHEBI:83833"/>
        <dbReference type="ChEBI" id="CHEBI:83834"/>
        <dbReference type="EC" id="5.2.1.8"/>
    </reaction>
</comment>
<dbReference type="InterPro" id="IPR001179">
    <property type="entry name" value="PPIase_FKBP_dom"/>
</dbReference>
<dbReference type="AlphaFoldDB" id="C6Y0K0"/>
<name>C6Y0K0_PEDHD</name>
<feature type="signal peptide" evidence="7">
    <location>
        <begin position="1"/>
        <end position="19"/>
    </location>
</feature>
<feature type="domain" description="PPIase FKBP-type" evidence="8">
    <location>
        <begin position="159"/>
        <end position="245"/>
    </location>
</feature>
<dbReference type="InterPro" id="IPR036944">
    <property type="entry name" value="PPIase_FKBP_N_sf"/>
</dbReference>